<proteinExistence type="predicted"/>
<evidence type="ECO:0000313" key="2">
    <source>
        <dbReference type="Proteomes" id="UP001623232"/>
    </source>
</evidence>
<name>A0ABZ2XYN0_9RHOB</name>
<protein>
    <submittedName>
        <fullName evidence="1">Molybdopterin guanine dinucleotide synthesis</fullName>
    </submittedName>
</protein>
<gene>
    <name evidence="1" type="ORF">QEZ52_05020</name>
</gene>
<keyword evidence="2" id="KW-1185">Reference proteome</keyword>
<dbReference type="EMBL" id="CP123584">
    <property type="protein sequence ID" value="WZK89910.1"/>
    <property type="molecule type" value="Genomic_DNA"/>
</dbReference>
<organism evidence="1 2">
    <name type="scientific">Aliisedimentitalea scapharcae</name>
    <dbReference type="NCBI Taxonomy" id="1524259"/>
    <lineage>
        <taxon>Bacteria</taxon>
        <taxon>Pseudomonadati</taxon>
        <taxon>Pseudomonadota</taxon>
        <taxon>Alphaproteobacteria</taxon>
        <taxon>Rhodobacterales</taxon>
        <taxon>Roseobacteraceae</taxon>
        <taxon>Aliisedimentitalea</taxon>
    </lineage>
</organism>
<reference evidence="1 2" key="1">
    <citation type="submission" date="2023-04" db="EMBL/GenBank/DDBJ databases">
        <title>Complete genome sequence of Alisedimentitalea scapharcae.</title>
        <authorList>
            <person name="Rong J.-C."/>
            <person name="Yi M.-L."/>
            <person name="Zhao Q."/>
        </authorList>
    </citation>
    <scope>NUCLEOTIDE SEQUENCE [LARGE SCALE GENOMIC DNA]</scope>
    <source>
        <strain evidence="1 2">KCTC 42119</strain>
    </source>
</reference>
<accession>A0ABZ2XYN0</accession>
<sequence>MVDWSGGNDTGPTPRKDAIWVCEAGREPLYFRNRGLVEEWLDDLIEDTLTSTQRLCVGFDFPFGYPAGFARALTTSDDPLKLWDWFADRIEDAPRANNRFDVAGEINQAFGGRGPFWGNGLKRDIPGLPRTKRNYESPFADRRAVELLAKGSFTCWQMSGVGSVGGQVMMGLPVLSRLHHRWPGQIAAWPFEPLKAPIALLEIWPSLTVGAVPDGWIKDAWQVASVANDLAGMDPKALAGRLDISAPEEGWIFGIRQNR</sequence>
<dbReference type="RefSeq" id="WP_406648391.1">
    <property type="nucleotide sequence ID" value="NZ_CP123584.1"/>
</dbReference>
<evidence type="ECO:0000313" key="1">
    <source>
        <dbReference type="EMBL" id="WZK89910.1"/>
    </source>
</evidence>
<dbReference type="Proteomes" id="UP001623232">
    <property type="component" value="Chromosome"/>
</dbReference>